<evidence type="ECO:0000313" key="2">
    <source>
        <dbReference type="EMBL" id="KDR74584.1"/>
    </source>
</evidence>
<dbReference type="AlphaFoldDB" id="A0A067T3S9"/>
<evidence type="ECO:0000313" key="3">
    <source>
        <dbReference type="Proteomes" id="UP000027222"/>
    </source>
</evidence>
<dbReference type="HOGENOM" id="CLU_1652264_0_0_1"/>
<gene>
    <name evidence="2" type="ORF">GALMADRAFT_141596</name>
</gene>
<accession>A0A067T3S9</accession>
<feature type="compositionally biased region" description="Basic and acidic residues" evidence="1">
    <location>
        <begin position="20"/>
        <end position="35"/>
    </location>
</feature>
<keyword evidence="3" id="KW-1185">Reference proteome</keyword>
<dbReference type="STRING" id="685588.A0A067T3S9"/>
<evidence type="ECO:0000256" key="1">
    <source>
        <dbReference type="SAM" id="MobiDB-lite"/>
    </source>
</evidence>
<name>A0A067T3S9_GALM3</name>
<feature type="region of interest" description="Disordered" evidence="1">
    <location>
        <begin position="20"/>
        <end position="81"/>
    </location>
</feature>
<sequence>MPYRIQVQRSLVDELAQLEKEVKEQSKKEAQKEQSEAEAPMINPGGFGNLLTNGIVGRAPPMNEMMPSMPGYEFTNNPDPDTTCTAELFETLPDGRFQPLKTFIYPEFEDCGLVIGSRLMSFKANSYARSKYAEAQDNDEEFLKANPGRNYSQASFNHLT</sequence>
<reference evidence="3" key="1">
    <citation type="journal article" date="2014" name="Proc. Natl. Acad. Sci. U.S.A.">
        <title>Extensive sampling of basidiomycete genomes demonstrates inadequacy of the white-rot/brown-rot paradigm for wood decay fungi.</title>
        <authorList>
            <person name="Riley R."/>
            <person name="Salamov A.A."/>
            <person name="Brown D.W."/>
            <person name="Nagy L.G."/>
            <person name="Floudas D."/>
            <person name="Held B.W."/>
            <person name="Levasseur A."/>
            <person name="Lombard V."/>
            <person name="Morin E."/>
            <person name="Otillar R."/>
            <person name="Lindquist E.A."/>
            <person name="Sun H."/>
            <person name="LaButti K.M."/>
            <person name="Schmutz J."/>
            <person name="Jabbour D."/>
            <person name="Luo H."/>
            <person name="Baker S.E."/>
            <person name="Pisabarro A.G."/>
            <person name="Walton J.D."/>
            <person name="Blanchette R.A."/>
            <person name="Henrissat B."/>
            <person name="Martin F."/>
            <person name="Cullen D."/>
            <person name="Hibbett D.S."/>
            <person name="Grigoriev I.V."/>
        </authorList>
    </citation>
    <scope>NUCLEOTIDE SEQUENCE [LARGE SCALE GENOMIC DNA]</scope>
    <source>
        <strain evidence="3">CBS 339.88</strain>
    </source>
</reference>
<dbReference type="EMBL" id="KL142383">
    <property type="protein sequence ID" value="KDR74584.1"/>
    <property type="molecule type" value="Genomic_DNA"/>
</dbReference>
<dbReference type="Proteomes" id="UP000027222">
    <property type="component" value="Unassembled WGS sequence"/>
</dbReference>
<proteinExistence type="predicted"/>
<protein>
    <submittedName>
        <fullName evidence="2">Uncharacterized protein</fullName>
    </submittedName>
</protein>
<organism evidence="2 3">
    <name type="scientific">Galerina marginata (strain CBS 339.88)</name>
    <dbReference type="NCBI Taxonomy" id="685588"/>
    <lineage>
        <taxon>Eukaryota</taxon>
        <taxon>Fungi</taxon>
        <taxon>Dikarya</taxon>
        <taxon>Basidiomycota</taxon>
        <taxon>Agaricomycotina</taxon>
        <taxon>Agaricomycetes</taxon>
        <taxon>Agaricomycetidae</taxon>
        <taxon>Agaricales</taxon>
        <taxon>Agaricineae</taxon>
        <taxon>Strophariaceae</taxon>
        <taxon>Galerina</taxon>
    </lineage>
</organism>